<dbReference type="PANTHER" id="PTHR14677">
    <property type="entry name" value="ARSENITE INDUCUBLE RNA ASSOCIATED PROTEIN AIP-1-RELATED"/>
    <property type="match status" value="1"/>
</dbReference>
<dbReference type="Pfam" id="PF01428">
    <property type="entry name" value="zf-AN1"/>
    <property type="match status" value="1"/>
</dbReference>
<dbReference type="GO" id="GO:0005737">
    <property type="term" value="C:cytoplasm"/>
    <property type="evidence" value="ECO:0007669"/>
    <property type="project" value="TreeGrafter"/>
</dbReference>
<keyword evidence="2 4" id="KW-0863">Zinc-finger</keyword>
<dbReference type="Gene3D" id="4.10.1110.10">
    <property type="entry name" value="AN1-like Zinc finger"/>
    <property type="match status" value="2"/>
</dbReference>
<reference evidence="7" key="1">
    <citation type="submission" date="2021-01" db="EMBL/GenBank/DDBJ databases">
        <authorList>
            <person name="Corre E."/>
            <person name="Pelletier E."/>
            <person name="Niang G."/>
            <person name="Scheremetjew M."/>
            <person name="Finn R."/>
            <person name="Kale V."/>
            <person name="Holt S."/>
            <person name="Cochrane G."/>
            <person name="Meng A."/>
            <person name="Brown T."/>
            <person name="Cohen L."/>
        </authorList>
    </citation>
    <scope>NUCLEOTIDE SEQUENCE</scope>
    <source>
        <strain evidence="7">WS</strain>
    </source>
</reference>
<evidence type="ECO:0000256" key="5">
    <source>
        <dbReference type="SAM" id="MobiDB-lite"/>
    </source>
</evidence>
<dbReference type="InterPro" id="IPR057358">
    <property type="entry name" value="UBL_ZFAND1-like"/>
</dbReference>
<accession>A0A7S1KU12</accession>
<name>A0A7S1KU12_9EUKA</name>
<dbReference type="Pfam" id="PF25327">
    <property type="entry name" value="UBL_ZFAND1"/>
    <property type="match status" value="1"/>
</dbReference>
<proteinExistence type="predicted"/>
<sequence length="319" mass="37636">METFDHEKHCHFCRQRDYLPTLCSHCNLYFCSDHLHYQQHQCLHFEQDSNVVSEEELRREESKRKQRRRTSKGCTHKSCKQPWTSLLITCSSCQQKYCLSHRLPEDHTCNSPALREKERIKRLNAKKPVQNHIPTPLSRRTIPLMIQTRKPLDSLQFSNTKTERVMPVYKPNLLKENQGLFDILFPFDAHLHPLHFVVCTTWKVGKLLDTLCTQANIRRQSMGLEASSTTNIHLYSIRTGMRLRDNDRLSELLQTGELRDEDALILERGSREEQRMPLRVMSQLWNLSQNAKADDETQVIRRHLESLQNEMMKEIMVTS</sequence>
<feature type="domain" description="AN1-type" evidence="6">
    <location>
        <begin position="68"/>
        <end position="117"/>
    </location>
</feature>
<evidence type="ECO:0000256" key="3">
    <source>
        <dbReference type="ARBA" id="ARBA00022833"/>
    </source>
</evidence>
<evidence type="ECO:0000256" key="1">
    <source>
        <dbReference type="ARBA" id="ARBA00022723"/>
    </source>
</evidence>
<dbReference type="AlphaFoldDB" id="A0A7S1KU12"/>
<gene>
    <name evidence="7" type="ORF">PCOS0759_LOCUS9292</name>
</gene>
<evidence type="ECO:0000313" key="7">
    <source>
        <dbReference type="EMBL" id="CAD9086038.1"/>
    </source>
</evidence>
<feature type="compositionally biased region" description="Basic residues" evidence="5">
    <location>
        <begin position="64"/>
        <end position="78"/>
    </location>
</feature>
<dbReference type="PANTHER" id="PTHR14677:SF20">
    <property type="entry name" value="ZINC FINGER AN1-TYPE CONTAINING 2A-RELATED"/>
    <property type="match status" value="1"/>
</dbReference>
<evidence type="ECO:0000259" key="6">
    <source>
        <dbReference type="PROSITE" id="PS51039"/>
    </source>
</evidence>
<dbReference type="GO" id="GO:0008270">
    <property type="term" value="F:zinc ion binding"/>
    <property type="evidence" value="ECO:0007669"/>
    <property type="project" value="UniProtKB-KW"/>
</dbReference>
<dbReference type="InterPro" id="IPR035896">
    <property type="entry name" value="AN1-like_Znf"/>
</dbReference>
<dbReference type="PROSITE" id="PS51039">
    <property type="entry name" value="ZF_AN1"/>
    <property type="match status" value="1"/>
</dbReference>
<organism evidence="7">
    <name type="scientific">Percolomonas cosmopolitus</name>
    <dbReference type="NCBI Taxonomy" id="63605"/>
    <lineage>
        <taxon>Eukaryota</taxon>
        <taxon>Discoba</taxon>
        <taxon>Heterolobosea</taxon>
        <taxon>Tetramitia</taxon>
        <taxon>Eutetramitia</taxon>
        <taxon>Percolomonadidae</taxon>
        <taxon>Percolomonas</taxon>
    </lineage>
</organism>
<evidence type="ECO:0000256" key="4">
    <source>
        <dbReference type="PROSITE-ProRule" id="PRU00449"/>
    </source>
</evidence>
<dbReference type="SUPFAM" id="SSF118310">
    <property type="entry name" value="AN1-like Zinc finger"/>
    <property type="match status" value="2"/>
</dbReference>
<dbReference type="InterPro" id="IPR000058">
    <property type="entry name" value="Znf_AN1"/>
</dbReference>
<protein>
    <recommendedName>
        <fullName evidence="6">AN1-type domain-containing protein</fullName>
    </recommendedName>
</protein>
<dbReference type="SMART" id="SM00154">
    <property type="entry name" value="ZnF_AN1"/>
    <property type="match status" value="2"/>
</dbReference>
<feature type="region of interest" description="Disordered" evidence="5">
    <location>
        <begin position="53"/>
        <end position="78"/>
    </location>
</feature>
<dbReference type="EMBL" id="HBGD01011274">
    <property type="protein sequence ID" value="CAD9086038.1"/>
    <property type="molecule type" value="Transcribed_RNA"/>
</dbReference>
<keyword evidence="1" id="KW-0479">Metal-binding</keyword>
<evidence type="ECO:0000256" key="2">
    <source>
        <dbReference type="ARBA" id="ARBA00022771"/>
    </source>
</evidence>
<keyword evidence="3" id="KW-0862">Zinc</keyword>